<evidence type="ECO:0000256" key="1">
    <source>
        <dbReference type="ARBA" id="ARBA00009477"/>
    </source>
</evidence>
<gene>
    <name evidence="5" type="ORF">EI427_14485</name>
</gene>
<dbReference type="GO" id="GO:0022857">
    <property type="term" value="F:transmembrane transporter activity"/>
    <property type="evidence" value="ECO:0007669"/>
    <property type="project" value="InterPro"/>
</dbReference>
<dbReference type="InterPro" id="IPR006143">
    <property type="entry name" value="RND_pump_MFP"/>
</dbReference>
<dbReference type="EMBL" id="CP034562">
    <property type="protein sequence ID" value="AZQ63394.1"/>
    <property type="molecule type" value="Genomic_DNA"/>
</dbReference>
<dbReference type="RefSeq" id="WP_126615851.1">
    <property type="nucleotide sequence ID" value="NZ_CP034562.1"/>
</dbReference>
<dbReference type="KEGG" id="fll:EI427_14485"/>
<evidence type="ECO:0000313" key="5">
    <source>
        <dbReference type="EMBL" id="AZQ63394.1"/>
    </source>
</evidence>
<dbReference type="GO" id="GO:0015679">
    <property type="term" value="P:plasma membrane copper ion transport"/>
    <property type="evidence" value="ECO:0007669"/>
    <property type="project" value="TreeGrafter"/>
</dbReference>
<evidence type="ECO:0000313" key="6">
    <source>
        <dbReference type="Proteomes" id="UP000267268"/>
    </source>
</evidence>
<dbReference type="FunFam" id="2.40.30.170:FF:000010">
    <property type="entry name" value="Efflux RND transporter periplasmic adaptor subunit"/>
    <property type="match status" value="1"/>
</dbReference>
<dbReference type="NCBIfam" id="TIGR01730">
    <property type="entry name" value="RND_mfp"/>
    <property type="match status" value="1"/>
</dbReference>
<dbReference type="AlphaFoldDB" id="A0A3S9P5L2"/>
<dbReference type="SUPFAM" id="SSF111369">
    <property type="entry name" value="HlyD-like secretion proteins"/>
    <property type="match status" value="1"/>
</dbReference>
<reference evidence="5 6" key="1">
    <citation type="submission" date="2018-12" db="EMBL/GenBank/DDBJ databases">
        <title>Flammeovirga pectinis sp. nov., isolated from the gut of the Korean scallop, Patinopecten yessoensis.</title>
        <authorList>
            <person name="Bae J.-W."/>
            <person name="Jeong Y.-S."/>
            <person name="Kang W."/>
        </authorList>
    </citation>
    <scope>NUCLEOTIDE SEQUENCE [LARGE SCALE GENOMIC DNA]</scope>
    <source>
        <strain evidence="5 6">L12M1</strain>
    </source>
</reference>
<dbReference type="GO" id="GO:0016020">
    <property type="term" value="C:membrane"/>
    <property type="evidence" value="ECO:0007669"/>
    <property type="project" value="InterPro"/>
</dbReference>
<dbReference type="Pfam" id="PF25954">
    <property type="entry name" value="Beta-barrel_RND_2"/>
    <property type="match status" value="1"/>
</dbReference>
<sequence>MKAIYKLIAGVIFVTSLGFIIQSCTQSTAKNDKSITKSKGLTNSMKSIVTTANVTSSSVIQEIKLTGTVEALPNKQIRIPAIVSGRVTSVNVSLGDQVRKGQILARIYSSDMAAVKQEWIEAKANVDREVKEFDVAQSLFDAGLSSALELQQAKSELEAANAQLNRINQTMKLMGESDNATHIVRAPMGGTITERNITANMMLREDFEDALFTIVDLSDVWLKINVFESDIRKVKLGANVKAEALAHPGDLFEGQINKMGKLLDPETKVLDARVEIKNTEMKLLPNMAMNVTVFEELDQVALKVPSNAVVFHNNKEFIVKKNGDNFSMVNVKVMGNASNDKVYIEGDLEENDTVVSEKTLLVFNELVEAKKINQ</sequence>
<dbReference type="Pfam" id="PF25973">
    <property type="entry name" value="BSH_CzcB"/>
    <property type="match status" value="1"/>
</dbReference>
<dbReference type="PROSITE" id="PS51257">
    <property type="entry name" value="PROKAR_LIPOPROTEIN"/>
    <property type="match status" value="1"/>
</dbReference>
<dbReference type="Gene3D" id="2.40.420.20">
    <property type="match status" value="1"/>
</dbReference>
<dbReference type="Gene3D" id="2.40.50.100">
    <property type="match status" value="1"/>
</dbReference>
<keyword evidence="6" id="KW-1185">Reference proteome</keyword>
<dbReference type="PANTHER" id="PTHR30097">
    <property type="entry name" value="CATION EFFLUX SYSTEM PROTEIN CUSB"/>
    <property type="match status" value="1"/>
</dbReference>
<dbReference type="OrthoDB" id="9806939at2"/>
<dbReference type="InterPro" id="IPR058647">
    <property type="entry name" value="BSH_CzcB-like"/>
</dbReference>
<comment type="similarity">
    <text evidence="1">Belongs to the membrane fusion protein (MFP) (TC 8.A.1) family.</text>
</comment>
<evidence type="ECO:0000259" key="3">
    <source>
        <dbReference type="Pfam" id="PF25954"/>
    </source>
</evidence>
<dbReference type="Proteomes" id="UP000267268">
    <property type="component" value="Chromosome 1"/>
</dbReference>
<protein>
    <submittedName>
        <fullName evidence="5">Efflux RND transporter periplasmic adaptor subunit</fullName>
    </submittedName>
</protein>
<dbReference type="InterPro" id="IPR058792">
    <property type="entry name" value="Beta-barrel_RND_2"/>
</dbReference>
<feature type="domain" description="CzcB-like barrel-sandwich hybrid" evidence="4">
    <location>
        <begin position="79"/>
        <end position="216"/>
    </location>
</feature>
<dbReference type="InterPro" id="IPR051909">
    <property type="entry name" value="MFP_Cation_Efflux"/>
</dbReference>
<dbReference type="PANTHER" id="PTHR30097:SF4">
    <property type="entry name" value="SLR6042 PROTEIN"/>
    <property type="match status" value="1"/>
</dbReference>
<organism evidence="5 6">
    <name type="scientific">Flammeovirga pectinis</name>
    <dbReference type="NCBI Taxonomy" id="2494373"/>
    <lineage>
        <taxon>Bacteria</taxon>
        <taxon>Pseudomonadati</taxon>
        <taxon>Bacteroidota</taxon>
        <taxon>Cytophagia</taxon>
        <taxon>Cytophagales</taxon>
        <taxon>Flammeovirgaceae</taxon>
        <taxon>Flammeovirga</taxon>
    </lineage>
</organism>
<dbReference type="GO" id="GO:0060003">
    <property type="term" value="P:copper ion export"/>
    <property type="evidence" value="ECO:0007669"/>
    <property type="project" value="TreeGrafter"/>
</dbReference>
<accession>A0A3S9P5L2</accession>
<proteinExistence type="inferred from homology"/>
<evidence type="ECO:0000259" key="4">
    <source>
        <dbReference type="Pfam" id="PF25973"/>
    </source>
</evidence>
<dbReference type="Gene3D" id="1.20.1600.10">
    <property type="entry name" value="Outer membrane efflux proteins (OEP)"/>
    <property type="match status" value="1"/>
</dbReference>
<feature type="domain" description="CusB-like beta-barrel" evidence="3">
    <location>
        <begin position="220"/>
        <end position="293"/>
    </location>
</feature>
<name>A0A3S9P5L2_9BACT</name>
<evidence type="ECO:0000256" key="2">
    <source>
        <dbReference type="ARBA" id="ARBA00022448"/>
    </source>
</evidence>
<keyword evidence="2" id="KW-0813">Transport</keyword>
<dbReference type="Gene3D" id="2.40.30.170">
    <property type="match status" value="1"/>
</dbReference>
<dbReference type="GO" id="GO:0030313">
    <property type="term" value="C:cell envelope"/>
    <property type="evidence" value="ECO:0007669"/>
    <property type="project" value="TreeGrafter"/>
</dbReference>